<comment type="caution">
    <text evidence="3">The sequence shown here is derived from an EMBL/GenBank/DDBJ whole genome shotgun (WGS) entry which is preliminary data.</text>
</comment>
<gene>
    <name evidence="3" type="ORF">C6P46_001954</name>
</gene>
<evidence type="ECO:0008006" key="5">
    <source>
        <dbReference type="Google" id="ProtNLM"/>
    </source>
</evidence>
<protein>
    <recommendedName>
        <fullName evidence="5">GAMM1 protein</fullName>
    </recommendedName>
</protein>
<dbReference type="AlphaFoldDB" id="A0A9P6VUE8"/>
<sequence>MLSSRSSLLVFRSLVTARHLATQPSIMSTAIETAAANKKQRTDRPILCTHSGTFHADDALAAALLRVLPQYAHAELRRSRDPKDWDEATVVFDVSGEYDAERRRFDHHQRGFDHVFGHGFNTKLSSAGLIYKHYGQEILSTILQEPVSSPTIETLYLKMYQDFVEAFDGIDNGISQYVSSEPPRYRSRTDISSRVGALNPRWNEPSNDDVLLERFEKASEMAGTEFKERLDYLAKAWLPARDIVKRAVEKRKEVHPSGKVLIFDEFAPWKEHLHLLEQDLSIPENELPLYALYPESEKPDSKWRVQAVAVSPESFESRKALPEAWRGVRDDALSQVSGIDGCVFVHAAGFIGGNQTKDGALQMAVKALDM</sequence>
<evidence type="ECO:0000313" key="3">
    <source>
        <dbReference type="EMBL" id="KAG0654144.1"/>
    </source>
</evidence>
<feature type="signal peptide" evidence="2">
    <location>
        <begin position="1"/>
        <end position="17"/>
    </location>
</feature>
<accession>A0A9P6VUE8</accession>
<dbReference type="OrthoDB" id="10265310at2759"/>
<dbReference type="InterPro" id="IPR003226">
    <property type="entry name" value="MYG1_exonuclease"/>
</dbReference>
<evidence type="ECO:0000313" key="4">
    <source>
        <dbReference type="Proteomes" id="UP000777482"/>
    </source>
</evidence>
<organism evidence="3 4">
    <name type="scientific">Rhodotorula mucilaginosa</name>
    <name type="common">Yeast</name>
    <name type="synonym">Rhodotorula rubra</name>
    <dbReference type="NCBI Taxonomy" id="5537"/>
    <lineage>
        <taxon>Eukaryota</taxon>
        <taxon>Fungi</taxon>
        <taxon>Dikarya</taxon>
        <taxon>Basidiomycota</taxon>
        <taxon>Pucciniomycotina</taxon>
        <taxon>Microbotryomycetes</taxon>
        <taxon>Sporidiobolales</taxon>
        <taxon>Sporidiobolaceae</taxon>
        <taxon>Rhodotorula</taxon>
    </lineage>
</organism>
<proteinExistence type="inferred from homology"/>
<feature type="chain" id="PRO_5040511971" description="GAMM1 protein" evidence="2">
    <location>
        <begin position="18"/>
        <end position="370"/>
    </location>
</feature>
<dbReference type="EMBL" id="PUHQ01000160">
    <property type="protein sequence ID" value="KAG0654144.1"/>
    <property type="molecule type" value="Genomic_DNA"/>
</dbReference>
<evidence type="ECO:0000256" key="1">
    <source>
        <dbReference type="ARBA" id="ARBA00010105"/>
    </source>
</evidence>
<evidence type="ECO:0000256" key="2">
    <source>
        <dbReference type="SAM" id="SignalP"/>
    </source>
</evidence>
<comment type="similarity">
    <text evidence="1">Belongs to the MYG1 family.</text>
</comment>
<dbReference type="GO" id="GO:0005634">
    <property type="term" value="C:nucleus"/>
    <property type="evidence" value="ECO:0007669"/>
    <property type="project" value="TreeGrafter"/>
</dbReference>
<dbReference type="Pfam" id="PF03690">
    <property type="entry name" value="MYG1_exonuc"/>
    <property type="match status" value="1"/>
</dbReference>
<dbReference type="PANTHER" id="PTHR11215:SF1">
    <property type="entry name" value="MYG1 EXONUCLEASE"/>
    <property type="match status" value="1"/>
</dbReference>
<dbReference type="PANTHER" id="PTHR11215">
    <property type="entry name" value="METAL DEPENDENT HYDROLASE - RELATED"/>
    <property type="match status" value="1"/>
</dbReference>
<keyword evidence="4" id="KW-1185">Reference proteome</keyword>
<dbReference type="GO" id="GO:0005737">
    <property type="term" value="C:cytoplasm"/>
    <property type="evidence" value="ECO:0007669"/>
    <property type="project" value="TreeGrafter"/>
</dbReference>
<name>A0A9P6VUE8_RHOMI</name>
<dbReference type="Proteomes" id="UP000777482">
    <property type="component" value="Unassembled WGS sequence"/>
</dbReference>
<reference evidence="3 4" key="1">
    <citation type="submission" date="2020-11" db="EMBL/GenBank/DDBJ databases">
        <title>Kefir isolates.</title>
        <authorList>
            <person name="Marcisauskas S."/>
            <person name="Kim Y."/>
            <person name="Blasche S."/>
        </authorList>
    </citation>
    <scope>NUCLEOTIDE SEQUENCE [LARGE SCALE GENOMIC DNA]</scope>
    <source>
        <strain evidence="3 4">KR</strain>
    </source>
</reference>
<keyword evidence="2" id="KW-0732">Signal</keyword>